<keyword evidence="3 8" id="KW-1133">Transmembrane helix</keyword>
<evidence type="ECO:0000313" key="11">
    <source>
        <dbReference type="Proteomes" id="UP001146670"/>
    </source>
</evidence>
<sequence length="312" mass="35193">MQNKKKQLPWRLLTLTAITSLVLSGCANPNNPDGIVYRTIGGPIEALIEWLASTFNGNYGIAIILITLLIRLILLPLTLNQLESSTKQSIKMQQYQPYLKEIQERQKNAQTQEEKMEAAMAQQEFMKENNINMLGGMGCLPLLLQLPIITSLYTAIRVSESINSASFLGIPLGEPSTLLGIITILLYFVQSWISVQGMPEEQRKQMSMSMYMMPIMMAMIVFTSPAGLTLYFLVGAFWAIGQSLYTTFIYKPKIKAQVEAELESNPIKVKTKQAQAKDVTNSVKKENTNNKEKQKQINHKNRNQGKQQNNKK</sequence>
<evidence type="ECO:0000256" key="8">
    <source>
        <dbReference type="SAM" id="Phobius"/>
    </source>
</evidence>
<keyword evidence="6" id="KW-0175">Coiled coil</keyword>
<dbReference type="InterPro" id="IPR001708">
    <property type="entry name" value="YidC/ALB3/OXA1/COX18"/>
</dbReference>
<dbReference type="Proteomes" id="UP001146670">
    <property type="component" value="Unassembled WGS sequence"/>
</dbReference>
<feature type="transmembrane region" description="Helical" evidence="8">
    <location>
        <begin position="59"/>
        <end position="79"/>
    </location>
</feature>
<feature type="transmembrane region" description="Helical" evidence="8">
    <location>
        <begin position="176"/>
        <end position="195"/>
    </location>
</feature>
<feature type="compositionally biased region" description="Basic and acidic residues" evidence="7">
    <location>
        <begin position="283"/>
        <end position="295"/>
    </location>
</feature>
<dbReference type="GO" id="GO:0005886">
    <property type="term" value="C:plasma membrane"/>
    <property type="evidence" value="ECO:0007669"/>
    <property type="project" value="TreeGrafter"/>
</dbReference>
<protein>
    <submittedName>
        <fullName evidence="10">Membrane protein insertase YidC</fullName>
    </submittedName>
</protein>
<dbReference type="PROSITE" id="PS51257">
    <property type="entry name" value="PROKAR_LIPOPROTEIN"/>
    <property type="match status" value="1"/>
</dbReference>
<comment type="similarity">
    <text evidence="5">Belongs to the OXA1/ALB3/YidC family.</text>
</comment>
<evidence type="ECO:0000256" key="3">
    <source>
        <dbReference type="ARBA" id="ARBA00022989"/>
    </source>
</evidence>
<evidence type="ECO:0000256" key="1">
    <source>
        <dbReference type="ARBA" id="ARBA00004141"/>
    </source>
</evidence>
<feature type="transmembrane region" description="Helical" evidence="8">
    <location>
        <begin position="134"/>
        <end position="156"/>
    </location>
</feature>
<comment type="caution">
    <text evidence="10">The sequence shown here is derived from an EMBL/GenBank/DDBJ whole genome shotgun (WGS) entry which is preliminary data.</text>
</comment>
<keyword evidence="11" id="KW-1185">Reference proteome</keyword>
<feature type="coiled-coil region" evidence="6">
    <location>
        <begin position="99"/>
        <end position="129"/>
    </location>
</feature>
<comment type="subcellular location">
    <subcellularLocation>
        <location evidence="1 5">Membrane</location>
        <topology evidence="1 5">Multi-pass membrane protein</topology>
    </subcellularLocation>
</comment>
<evidence type="ECO:0000256" key="2">
    <source>
        <dbReference type="ARBA" id="ARBA00022692"/>
    </source>
</evidence>
<feature type="region of interest" description="Disordered" evidence="7">
    <location>
        <begin position="271"/>
        <end position="312"/>
    </location>
</feature>
<evidence type="ECO:0000256" key="5">
    <source>
        <dbReference type="RuleBase" id="RU003945"/>
    </source>
</evidence>
<dbReference type="AlphaFoldDB" id="A0A9X3FPN8"/>
<feature type="compositionally biased region" description="Basic residues" evidence="7">
    <location>
        <begin position="296"/>
        <end position="312"/>
    </location>
</feature>
<evidence type="ECO:0000256" key="7">
    <source>
        <dbReference type="SAM" id="MobiDB-lite"/>
    </source>
</evidence>
<dbReference type="PRINTS" id="PR00701">
    <property type="entry name" value="60KDINNERMP"/>
</dbReference>
<dbReference type="RefSeq" id="WP_268752302.1">
    <property type="nucleotide sequence ID" value="NZ_JAPRFQ010000002.1"/>
</dbReference>
<dbReference type="PANTHER" id="PTHR12428:SF65">
    <property type="entry name" value="CYTOCHROME C OXIDASE ASSEMBLY PROTEIN COX18, MITOCHONDRIAL"/>
    <property type="match status" value="1"/>
</dbReference>
<reference evidence="10" key="1">
    <citation type="submission" date="2022-12" db="EMBL/GenBank/DDBJ databases">
        <title>Description and comparative metabolic analysis of Aerococcus sp. nov., isolated from the feces of a pig.</title>
        <authorList>
            <person name="Chang Y.-H."/>
        </authorList>
    </citation>
    <scope>NUCLEOTIDE SEQUENCE</scope>
    <source>
        <strain evidence="10">YH-aer222</strain>
    </source>
</reference>
<dbReference type="GO" id="GO:0051205">
    <property type="term" value="P:protein insertion into membrane"/>
    <property type="evidence" value="ECO:0007669"/>
    <property type="project" value="TreeGrafter"/>
</dbReference>
<organism evidence="10 11">
    <name type="scientific">Aerococcus kribbianus</name>
    <dbReference type="NCBI Taxonomy" id="2999064"/>
    <lineage>
        <taxon>Bacteria</taxon>
        <taxon>Bacillati</taxon>
        <taxon>Bacillota</taxon>
        <taxon>Bacilli</taxon>
        <taxon>Lactobacillales</taxon>
        <taxon>Aerococcaceae</taxon>
        <taxon>Aerococcus</taxon>
    </lineage>
</organism>
<dbReference type="EMBL" id="JAPRFR010000002">
    <property type="protein sequence ID" value="MCZ0725971.1"/>
    <property type="molecule type" value="Genomic_DNA"/>
</dbReference>
<accession>A0A9X3FPN8</accession>
<dbReference type="InterPro" id="IPR028055">
    <property type="entry name" value="YidC/Oxa/ALB_C"/>
</dbReference>
<dbReference type="PANTHER" id="PTHR12428">
    <property type="entry name" value="OXA1"/>
    <property type="match status" value="1"/>
</dbReference>
<name>A0A9X3FPN8_9LACT</name>
<gene>
    <name evidence="10" type="primary">yidC</name>
    <name evidence="10" type="ORF">OW157_05225</name>
</gene>
<evidence type="ECO:0000259" key="9">
    <source>
        <dbReference type="Pfam" id="PF02096"/>
    </source>
</evidence>
<evidence type="ECO:0000313" key="10">
    <source>
        <dbReference type="EMBL" id="MCZ0725971.1"/>
    </source>
</evidence>
<evidence type="ECO:0000256" key="6">
    <source>
        <dbReference type="SAM" id="Coils"/>
    </source>
</evidence>
<feature type="domain" description="Membrane insertase YidC/Oxa/ALB C-terminal" evidence="9">
    <location>
        <begin position="59"/>
        <end position="246"/>
    </location>
</feature>
<proteinExistence type="inferred from homology"/>
<keyword evidence="4 8" id="KW-0472">Membrane</keyword>
<feature type="transmembrane region" description="Helical" evidence="8">
    <location>
        <begin position="215"/>
        <end position="240"/>
    </location>
</feature>
<dbReference type="GO" id="GO:0032977">
    <property type="term" value="F:membrane insertase activity"/>
    <property type="evidence" value="ECO:0007669"/>
    <property type="project" value="InterPro"/>
</dbReference>
<evidence type="ECO:0000256" key="4">
    <source>
        <dbReference type="ARBA" id="ARBA00023136"/>
    </source>
</evidence>
<dbReference type="NCBIfam" id="TIGR03592">
    <property type="entry name" value="yidC_oxa1_cterm"/>
    <property type="match status" value="1"/>
</dbReference>
<dbReference type="Pfam" id="PF02096">
    <property type="entry name" value="60KD_IMP"/>
    <property type="match status" value="1"/>
</dbReference>
<keyword evidence="2 5" id="KW-0812">Transmembrane</keyword>